<dbReference type="Proteomes" id="UP001431783">
    <property type="component" value="Unassembled WGS sequence"/>
</dbReference>
<dbReference type="EMBL" id="JARQZJ010000123">
    <property type="protein sequence ID" value="KAK9889705.1"/>
    <property type="molecule type" value="Genomic_DNA"/>
</dbReference>
<sequence>MVIVKEQNINDSSSANQVRNEELPQKKLSAKEKRIKKRMEKMRCKSRRINRLAQPRTRVEKFKPKPPMPIILKTPKPLESNLEEKLEELSQPKHRVTKDNEFSYEKVYDTQDGKRKWIWKSKGCFNKDN</sequence>
<evidence type="ECO:0000313" key="3">
    <source>
        <dbReference type="Proteomes" id="UP001431783"/>
    </source>
</evidence>
<protein>
    <submittedName>
        <fullName evidence="2">Uncharacterized protein</fullName>
    </submittedName>
</protein>
<evidence type="ECO:0000313" key="2">
    <source>
        <dbReference type="EMBL" id="KAK9889705.1"/>
    </source>
</evidence>
<evidence type="ECO:0000256" key="1">
    <source>
        <dbReference type="SAM" id="MobiDB-lite"/>
    </source>
</evidence>
<feature type="compositionally biased region" description="Polar residues" evidence="1">
    <location>
        <begin position="7"/>
        <end position="18"/>
    </location>
</feature>
<reference evidence="2 3" key="1">
    <citation type="submission" date="2023-03" db="EMBL/GenBank/DDBJ databases">
        <title>Genome insight into feeding habits of ladybird beetles.</title>
        <authorList>
            <person name="Li H.-S."/>
            <person name="Huang Y.-H."/>
            <person name="Pang H."/>
        </authorList>
    </citation>
    <scope>NUCLEOTIDE SEQUENCE [LARGE SCALE GENOMIC DNA]</scope>
    <source>
        <strain evidence="2">SYSU_2023b</strain>
        <tissue evidence="2">Whole body</tissue>
    </source>
</reference>
<feature type="region of interest" description="Disordered" evidence="1">
    <location>
        <begin position="54"/>
        <end position="74"/>
    </location>
</feature>
<name>A0AAW1V4W9_9CUCU</name>
<feature type="region of interest" description="Disordered" evidence="1">
    <location>
        <begin position="1"/>
        <end position="24"/>
    </location>
</feature>
<proteinExistence type="predicted"/>
<keyword evidence="3" id="KW-1185">Reference proteome</keyword>
<dbReference type="AlphaFoldDB" id="A0AAW1V4W9"/>
<gene>
    <name evidence="2" type="ORF">WA026_007088</name>
</gene>
<organism evidence="2 3">
    <name type="scientific">Henosepilachna vigintioctopunctata</name>
    <dbReference type="NCBI Taxonomy" id="420089"/>
    <lineage>
        <taxon>Eukaryota</taxon>
        <taxon>Metazoa</taxon>
        <taxon>Ecdysozoa</taxon>
        <taxon>Arthropoda</taxon>
        <taxon>Hexapoda</taxon>
        <taxon>Insecta</taxon>
        <taxon>Pterygota</taxon>
        <taxon>Neoptera</taxon>
        <taxon>Endopterygota</taxon>
        <taxon>Coleoptera</taxon>
        <taxon>Polyphaga</taxon>
        <taxon>Cucujiformia</taxon>
        <taxon>Coccinelloidea</taxon>
        <taxon>Coccinellidae</taxon>
        <taxon>Epilachninae</taxon>
        <taxon>Epilachnini</taxon>
        <taxon>Henosepilachna</taxon>
    </lineage>
</organism>
<comment type="caution">
    <text evidence="2">The sequence shown here is derived from an EMBL/GenBank/DDBJ whole genome shotgun (WGS) entry which is preliminary data.</text>
</comment>
<accession>A0AAW1V4W9</accession>